<reference evidence="3" key="1">
    <citation type="submission" date="2015-04" db="UniProtKB">
        <authorList>
            <consortium name="EnsemblPlants"/>
        </authorList>
    </citation>
    <scope>IDENTIFICATION</scope>
</reference>
<keyword evidence="4" id="KW-1185">Reference proteome</keyword>
<dbReference type="SMART" id="SM00061">
    <property type="entry name" value="MATH"/>
    <property type="match status" value="1"/>
</dbReference>
<evidence type="ECO:0000259" key="2">
    <source>
        <dbReference type="PROSITE" id="PS50144"/>
    </source>
</evidence>
<dbReference type="STRING" id="4537.A0A0E0L4H1"/>
<feature type="compositionally biased region" description="Polar residues" evidence="1">
    <location>
        <begin position="931"/>
        <end position="945"/>
    </location>
</feature>
<dbReference type="CDD" id="cd00121">
    <property type="entry name" value="MATH"/>
    <property type="match status" value="1"/>
</dbReference>
<feature type="compositionally biased region" description="Basic residues" evidence="1">
    <location>
        <begin position="450"/>
        <end position="463"/>
    </location>
</feature>
<dbReference type="PROSITE" id="PS50144">
    <property type="entry name" value="MATH"/>
    <property type="match status" value="1"/>
</dbReference>
<dbReference type="HOGENOM" id="CLU_005068_0_0_1"/>
<dbReference type="InterPro" id="IPR008974">
    <property type="entry name" value="TRAF-like"/>
</dbReference>
<feature type="compositionally biased region" description="Polar residues" evidence="1">
    <location>
        <begin position="835"/>
        <end position="844"/>
    </location>
</feature>
<dbReference type="AlphaFoldDB" id="A0A0E0L4H1"/>
<feature type="compositionally biased region" description="Low complexity" evidence="1">
    <location>
        <begin position="1"/>
        <end position="15"/>
    </location>
</feature>
<feature type="region of interest" description="Disordered" evidence="1">
    <location>
        <begin position="486"/>
        <end position="543"/>
    </location>
</feature>
<dbReference type="PANTHER" id="PTHR47477:SF19">
    <property type="entry name" value="TRAF-LIKE SUPERFAMILY PROTEIN"/>
    <property type="match status" value="1"/>
</dbReference>
<evidence type="ECO:0000256" key="1">
    <source>
        <dbReference type="SAM" id="MobiDB-lite"/>
    </source>
</evidence>
<dbReference type="InterPro" id="IPR002083">
    <property type="entry name" value="MATH/TRAF_dom"/>
</dbReference>
<dbReference type="PANTHER" id="PTHR47477">
    <property type="entry name" value="TNF RECEPTOR-ASSOCIATED FACTOR HOMOLOG 1A"/>
    <property type="match status" value="1"/>
</dbReference>
<reference evidence="3" key="2">
    <citation type="submission" date="2018-05" db="EMBL/GenBank/DDBJ databases">
        <title>OpunRS2 (Oryza punctata Reference Sequence Version 2).</title>
        <authorList>
            <person name="Zhang J."/>
            <person name="Kudrna D."/>
            <person name="Lee S."/>
            <person name="Talag J."/>
            <person name="Welchert J."/>
            <person name="Wing R.A."/>
        </authorList>
    </citation>
    <scope>NUCLEOTIDE SEQUENCE [LARGE SCALE GENOMIC DNA]</scope>
</reference>
<dbReference type="SUPFAM" id="SSF49599">
    <property type="entry name" value="TRAF domain-like"/>
    <property type="match status" value="1"/>
</dbReference>
<feature type="compositionally biased region" description="Polar residues" evidence="1">
    <location>
        <begin position="572"/>
        <end position="594"/>
    </location>
</feature>
<name>A0A0E0L4H1_ORYPU</name>
<accession>A0A0E0L4H1</accession>
<sequence>MACAAATDDSAASTAGMRDEDRSLSGESLSEWRSCEQVESESPSTSPPFWDTDGDDDDPGPKPSDLFGRYTWRIENFSKEKKREMKSEPFEAGGYKWYILVYPQGCDVSNHLSLFLCVANHDKLLPGWSHFAQFTIAVGNIDPKKVKYSDTLHKFWKKEHDWGWKKFMELSKIQDGFLVDDVLEIIAQVQVIREKVDKPFRCLDRPYRRELLRVYTTNIESIYRRFVEERRNKLSKLIEDKMRWSSFCAFWSAIDPSTRHRMSREKTDVILKVLVKHFFVEKEVTSTLVMDSLYTGLKALEYQSKGKKGRTLPDLDELPAPMIHVDMDMFVLASDVIDLLERAALEPLPCQPVSPKDDKCSQSRMKDGASGEVNKISMEREERRLTELGRKILETFVLSHIFSGIEVAYQEAVALKRQEELIREEEEEAWLLGNEMKGKRGGGANEKDKRAKKKQAKQKKNNRKVKDKERDEKFEAKILERLHDETAIDDSDGLSSKQAEEVTTKVETLEEGASDRQGDLDSSEMVHRPDSGDKYPRQMNGLSDVTGNAQKVKKASSMEANSAVFLADSVAASGTHSKGNNLSDSKNRMTPNRGKNQRNKGISIISFAEEAEGIPSSSTGGLARCSSSCGTSAKLDQDTVLLTLKDKLRKLGQRLHEKNIEGRKLLQAHFEAMEAKTSGSSPSSSPLEETPDVVKSPGQSAEGTTDAKANGTPNKDEPVTNCVAEESVSVMPGTKSTEALSGMALAKTKVEPVSNKDHVPKPTLQANRASASCSKSTPVDMEKDVPLPSRSPQINKPSPVPPKSPQVGNATPVPPKSPPIEKACPVPPKSPPSAKDTSLPSVRSLQIDKPVPVPPRLPQVDKASSLSSELPQTSTTSNSEAQEETTAIRVASPSVSDVTVIASRPSSAPVFAAPRSTVPATQVQVSTLLSRSMSEATQRSGNDPSPSAPAYIPQTYRNAIIGKHGRGTTSATTAYQSTSLGQGTALSQPLSTYAPTMSVTMPPAGRNDQFSGRHGLESGLGKPDARDSWQPWNANRHVDKHLWRDDLTYQQTTNGHAYPQPWKDVNFLQARGTETETPSRFGGPPPPRQFQAETHADYLLQQPQGAVAEEFPHLDIINDLLEEEQSNGSMPESIGHDYHTFGLPLPFLLRGNLADQEMASASSPGRFNLTEPYYDEGYSRAYDMSAFQGTRERQFPSLDAYSNGLSDMSPSKPWLNGSPNPSMNHAVGTNGYPQQIPDYTTNLASELNGASLYHRRYANGRW</sequence>
<dbReference type="InterPro" id="IPR055327">
    <property type="entry name" value="TRAF1A/B"/>
</dbReference>
<feature type="compositionally biased region" description="Basic and acidic residues" evidence="1">
    <location>
        <begin position="498"/>
        <end position="536"/>
    </location>
</feature>
<feature type="compositionally biased region" description="Polar residues" evidence="1">
    <location>
        <begin position="862"/>
        <end position="880"/>
    </location>
</feature>
<feature type="region of interest" description="Disordered" evidence="1">
    <location>
        <begin position="433"/>
        <end position="471"/>
    </location>
</feature>
<dbReference type="Gene3D" id="2.60.210.10">
    <property type="entry name" value="Apoptosis, Tumor Necrosis Factor Receptor Associated Protein 2, Chain A"/>
    <property type="match status" value="1"/>
</dbReference>
<protein>
    <recommendedName>
        <fullName evidence="2">MATH domain-containing protein</fullName>
    </recommendedName>
</protein>
<evidence type="ECO:0000313" key="4">
    <source>
        <dbReference type="Proteomes" id="UP000026962"/>
    </source>
</evidence>
<feature type="region of interest" description="Disordered" evidence="1">
    <location>
        <begin position="994"/>
        <end position="1029"/>
    </location>
</feature>
<feature type="region of interest" description="Disordered" evidence="1">
    <location>
        <begin position="931"/>
        <end position="951"/>
    </location>
</feature>
<proteinExistence type="predicted"/>
<organism evidence="3">
    <name type="scientific">Oryza punctata</name>
    <name type="common">Red rice</name>
    <dbReference type="NCBI Taxonomy" id="4537"/>
    <lineage>
        <taxon>Eukaryota</taxon>
        <taxon>Viridiplantae</taxon>
        <taxon>Streptophyta</taxon>
        <taxon>Embryophyta</taxon>
        <taxon>Tracheophyta</taxon>
        <taxon>Spermatophyta</taxon>
        <taxon>Magnoliopsida</taxon>
        <taxon>Liliopsida</taxon>
        <taxon>Poales</taxon>
        <taxon>Poaceae</taxon>
        <taxon>BOP clade</taxon>
        <taxon>Oryzoideae</taxon>
        <taxon>Oryzeae</taxon>
        <taxon>Oryzinae</taxon>
        <taxon>Oryza</taxon>
    </lineage>
</organism>
<feature type="region of interest" description="Disordered" evidence="1">
    <location>
        <begin position="1"/>
        <end position="67"/>
    </location>
</feature>
<dbReference type="Gramene" id="OPUNC05G19850.1">
    <property type="protein sequence ID" value="OPUNC05G19850.1"/>
    <property type="gene ID" value="OPUNC05G19850"/>
</dbReference>
<dbReference type="Pfam" id="PF22486">
    <property type="entry name" value="MATH_2"/>
    <property type="match status" value="1"/>
</dbReference>
<evidence type="ECO:0000313" key="3">
    <source>
        <dbReference type="EnsemblPlants" id="OPUNC05G19850.2"/>
    </source>
</evidence>
<feature type="compositionally biased region" description="Basic and acidic residues" evidence="1">
    <location>
        <begin position="748"/>
        <end position="760"/>
    </location>
</feature>
<dbReference type="Gramene" id="OPUNC05G19850.2">
    <property type="protein sequence ID" value="OPUNC05G19850.2"/>
    <property type="gene ID" value="OPUNC05G19850"/>
</dbReference>
<feature type="region of interest" description="Disordered" evidence="1">
    <location>
        <begin position="570"/>
        <end position="601"/>
    </location>
</feature>
<dbReference type="EnsemblPlants" id="OPUNC05G19850.2">
    <property type="protein sequence ID" value="OPUNC05G19850.2"/>
    <property type="gene ID" value="OPUNC05G19850"/>
</dbReference>
<feature type="region of interest" description="Disordered" evidence="1">
    <location>
        <begin position="673"/>
        <end position="890"/>
    </location>
</feature>
<dbReference type="Proteomes" id="UP000026962">
    <property type="component" value="Chromosome 5"/>
</dbReference>
<dbReference type="EnsemblPlants" id="OPUNC05G19850.1">
    <property type="protein sequence ID" value="OPUNC05G19850.1"/>
    <property type="gene ID" value="OPUNC05G19850"/>
</dbReference>
<feature type="domain" description="MATH" evidence="2">
    <location>
        <begin position="67"/>
        <end position="189"/>
    </location>
</feature>
<feature type="compositionally biased region" description="Polar residues" evidence="1">
    <location>
        <begin position="764"/>
        <end position="777"/>
    </location>
</feature>
<dbReference type="OMA" id="YYDEGFS"/>
<dbReference type="eggNOG" id="ENOG502QW6P">
    <property type="taxonomic scope" value="Eukaryota"/>
</dbReference>